<protein>
    <submittedName>
        <fullName evidence="2">Uncharacterized protein</fullName>
    </submittedName>
</protein>
<accession>S9TMP8</accession>
<feature type="region of interest" description="Disordered" evidence="1">
    <location>
        <begin position="169"/>
        <end position="190"/>
    </location>
</feature>
<evidence type="ECO:0000256" key="1">
    <source>
        <dbReference type="SAM" id="MobiDB-lite"/>
    </source>
</evidence>
<dbReference type="EMBL" id="ATMH01010155">
    <property type="protein sequence ID" value="EPY18039.1"/>
    <property type="molecule type" value="Genomic_DNA"/>
</dbReference>
<gene>
    <name evidence="2" type="ORF">STCU_10223</name>
</gene>
<proteinExistence type="predicted"/>
<name>S9TMP8_9TRYP</name>
<sequence length="240" mass="26247">MKALHGQLDAMEAAAAVRDERVMDSLKSAASADEHIRNQLTTIRNSLEDMSSTPNTTTNEQLEELQQLIEQRFAALQEQQSEDPTLRRIETAVAAQASTLDALAAAKEEAAPLMTREEQHHWAEIRTASTHTVKSITSLVDQFGAAKGSERGRLLSRLKEQLGKLEELDTKESRLHSGSAAKATSRAATSDDVLSAIENMGTRLLQSGAQRLQEMRSLVDQALTKEGKETELMGGPSLRT</sequence>
<keyword evidence="3" id="KW-1185">Reference proteome</keyword>
<reference evidence="2 3" key="1">
    <citation type="journal article" date="2013" name="PLoS ONE">
        <title>Predicting the Proteins of Angomonas deanei, Strigomonas culicis and Their Respective Endosymbionts Reveals New Aspects of the Trypanosomatidae Family.</title>
        <authorList>
            <person name="Motta M.C."/>
            <person name="Martins A.C."/>
            <person name="de Souza S.S."/>
            <person name="Catta-Preta C.M."/>
            <person name="Silva R."/>
            <person name="Klein C.C."/>
            <person name="de Almeida L.G."/>
            <person name="de Lima Cunha O."/>
            <person name="Ciapina L.P."/>
            <person name="Brocchi M."/>
            <person name="Colabardini A.C."/>
            <person name="de Araujo Lima B."/>
            <person name="Machado C.R."/>
            <person name="de Almeida Soares C.M."/>
            <person name="Probst C.M."/>
            <person name="de Menezes C.B."/>
            <person name="Thompson C.E."/>
            <person name="Bartholomeu D.C."/>
            <person name="Gradia D.F."/>
            <person name="Pavoni D.P."/>
            <person name="Grisard E.C."/>
            <person name="Fantinatti-Garboggini F."/>
            <person name="Marchini F.K."/>
            <person name="Rodrigues-Luiz G.F."/>
            <person name="Wagner G."/>
            <person name="Goldman G.H."/>
            <person name="Fietto J.L."/>
            <person name="Elias M.C."/>
            <person name="Goldman M.H."/>
            <person name="Sagot M.F."/>
            <person name="Pereira M."/>
            <person name="Stoco P.H."/>
            <person name="de Mendonca-Neto R.P."/>
            <person name="Teixeira S.M."/>
            <person name="Maciel T.E."/>
            <person name="de Oliveira Mendes T.A."/>
            <person name="Urmenyi T.P."/>
            <person name="de Souza W."/>
            <person name="Schenkman S."/>
            <person name="de Vasconcelos A.T."/>
        </authorList>
    </citation>
    <scope>NUCLEOTIDE SEQUENCE [LARGE SCALE GENOMIC DNA]</scope>
</reference>
<evidence type="ECO:0000313" key="3">
    <source>
        <dbReference type="Proteomes" id="UP000015354"/>
    </source>
</evidence>
<comment type="caution">
    <text evidence="2">The sequence shown here is derived from an EMBL/GenBank/DDBJ whole genome shotgun (WGS) entry which is preliminary data.</text>
</comment>
<dbReference type="AlphaFoldDB" id="S9TMP8"/>
<dbReference type="Proteomes" id="UP000015354">
    <property type="component" value="Unassembled WGS sequence"/>
</dbReference>
<organism evidence="2 3">
    <name type="scientific">Strigomonas culicis</name>
    <dbReference type="NCBI Taxonomy" id="28005"/>
    <lineage>
        <taxon>Eukaryota</taxon>
        <taxon>Discoba</taxon>
        <taxon>Euglenozoa</taxon>
        <taxon>Kinetoplastea</taxon>
        <taxon>Metakinetoplastina</taxon>
        <taxon>Trypanosomatida</taxon>
        <taxon>Trypanosomatidae</taxon>
        <taxon>Strigomonadinae</taxon>
        <taxon>Strigomonas</taxon>
    </lineage>
</organism>
<evidence type="ECO:0000313" key="2">
    <source>
        <dbReference type="EMBL" id="EPY18039.1"/>
    </source>
</evidence>
<feature type="compositionally biased region" description="Low complexity" evidence="1">
    <location>
        <begin position="177"/>
        <end position="190"/>
    </location>
</feature>